<keyword evidence="2" id="KW-0694">RNA-binding</keyword>
<keyword evidence="2" id="KW-0547">Nucleotide-binding</keyword>
<dbReference type="PANTHER" id="PTHR37825:SF1">
    <property type="entry name" value="TRNA(MET) CYTIDINE ACETATE LIGASE"/>
    <property type="match status" value="1"/>
</dbReference>
<dbReference type="InterPro" id="IPR014729">
    <property type="entry name" value="Rossmann-like_a/b/a_fold"/>
</dbReference>
<dbReference type="GO" id="GO:0016879">
    <property type="term" value="F:ligase activity, forming carbon-nitrogen bonds"/>
    <property type="evidence" value="ECO:0007669"/>
    <property type="project" value="UniProtKB-UniRule"/>
</dbReference>
<comment type="caution">
    <text evidence="2">Lacks conserved residue(s) required for the propagation of feature annotation.</text>
</comment>
<keyword evidence="2" id="KW-0963">Cytoplasm</keyword>
<evidence type="ECO:0000313" key="4">
    <source>
        <dbReference type="Proteomes" id="UP000003244"/>
    </source>
</evidence>
<dbReference type="AlphaFoldDB" id="E0E3P1"/>
<feature type="binding site" evidence="2">
    <location>
        <position position="189"/>
    </location>
    <ligand>
        <name>ATP</name>
        <dbReference type="ChEBI" id="CHEBI:30616"/>
    </ligand>
</feature>
<accession>E0E3P1</accession>
<feature type="binding site" evidence="2">
    <location>
        <position position="164"/>
    </location>
    <ligand>
        <name>ATP</name>
        <dbReference type="ChEBI" id="CHEBI:30616"/>
    </ligand>
</feature>
<evidence type="ECO:0000313" key="3">
    <source>
        <dbReference type="EMBL" id="EFM64393.1"/>
    </source>
</evidence>
<comment type="subcellular location">
    <subcellularLocation>
        <location evidence="2">Cytoplasm</location>
    </subcellularLocation>
</comment>
<dbReference type="GeneID" id="84800888"/>
<dbReference type="PANTHER" id="PTHR37825">
    <property type="entry name" value="TRNA(MET) CYTIDINE ACETATE LIGASE"/>
    <property type="match status" value="1"/>
</dbReference>
<gene>
    <name evidence="2" type="primary">tmcAL</name>
    <name evidence="3" type="ORF">HMPREF0634_0533</name>
</gene>
<sequence>MKIGGIIAEYNPFHKGHSYQIEEFKRISSCSHLVVAMSGNFVQRGGPALVDKYARAQMALDKGVDLVIEIPSIFAGQTAEIFARGGLLSLNSLDCVDSFCFGSEDGNIDRLTSLADFIYDQADWIDQRARDLMKGSLSYARAREEAIKEGFKDFDLGNILAESNNILGLEYLKEARRLGSPMEPVTIRRKGSSYNCEDLGGDLPSASAIRKTLLGSTMEIKPGQEPAGLDNLGFRGLDKSLGMALDKSVLDIIKDLGNQGIGLMGEESFFQEISYIVARDKGKLDGYFEVNGGLDKSIEKVVLTSASMEDTLESLTNKSHTRAKLRRALYNILLGIRRSDLDQVKLVKSLPYIRVLGMTERGRDILRMAKERSGIEIVTSPAKALDSDQYRENALYRQLLDIDLRTSAIYYQKYHAKNPDLLARGQADFFDTKFNF</sequence>
<dbReference type="SUPFAM" id="SSF52374">
    <property type="entry name" value="Nucleotidylyl transferase"/>
    <property type="match status" value="1"/>
</dbReference>
<dbReference type="GO" id="GO:0000049">
    <property type="term" value="F:tRNA binding"/>
    <property type="evidence" value="ECO:0007669"/>
    <property type="project" value="UniProtKB-KW"/>
</dbReference>
<dbReference type="Gene3D" id="3.40.50.620">
    <property type="entry name" value="HUPs"/>
    <property type="match status" value="1"/>
</dbReference>
<comment type="catalytic activity">
    <reaction evidence="2">
        <text>cytidine(34) in elongator tRNA(Met) + acetate + ATP = N(4)-acetylcytidine(34) in elongator tRNA(Met) + AMP + diphosphate</text>
        <dbReference type="Rhea" id="RHEA:58144"/>
        <dbReference type="Rhea" id="RHEA-COMP:10693"/>
        <dbReference type="Rhea" id="RHEA-COMP:10694"/>
        <dbReference type="ChEBI" id="CHEBI:30089"/>
        <dbReference type="ChEBI" id="CHEBI:30616"/>
        <dbReference type="ChEBI" id="CHEBI:33019"/>
        <dbReference type="ChEBI" id="CHEBI:74900"/>
        <dbReference type="ChEBI" id="CHEBI:82748"/>
        <dbReference type="ChEBI" id="CHEBI:456215"/>
    </reaction>
</comment>
<dbReference type="GO" id="GO:0005737">
    <property type="term" value="C:cytoplasm"/>
    <property type="evidence" value="ECO:0007669"/>
    <property type="project" value="UniProtKB-SubCell"/>
</dbReference>
<dbReference type="OrthoDB" id="9769796at2"/>
<dbReference type="RefSeq" id="WP_007789999.1">
    <property type="nucleotide sequence ID" value="NZ_ADGQ01000060.1"/>
</dbReference>
<organism evidence="3 4">
    <name type="scientific">Peptostreptococcus stomatis DSM 17678</name>
    <dbReference type="NCBI Taxonomy" id="596315"/>
    <lineage>
        <taxon>Bacteria</taxon>
        <taxon>Bacillati</taxon>
        <taxon>Bacillota</taxon>
        <taxon>Clostridia</taxon>
        <taxon>Peptostreptococcales</taxon>
        <taxon>Peptostreptococcaceae</taxon>
        <taxon>Peptostreptococcus</taxon>
    </lineage>
</organism>
<dbReference type="eggNOG" id="COG1323">
    <property type="taxonomic scope" value="Bacteria"/>
</dbReference>
<dbReference type="EC" id="6.3.4.-" evidence="2"/>
<dbReference type="GO" id="GO:0005524">
    <property type="term" value="F:ATP binding"/>
    <property type="evidence" value="ECO:0007669"/>
    <property type="project" value="UniProtKB-KW"/>
</dbReference>
<dbReference type="Pfam" id="PF05636">
    <property type="entry name" value="HIGH_NTase1"/>
    <property type="match status" value="1"/>
</dbReference>
<reference evidence="3 4" key="1">
    <citation type="submission" date="2010-08" db="EMBL/GenBank/DDBJ databases">
        <authorList>
            <person name="Harkins D.M."/>
            <person name="Madupu R."/>
            <person name="Durkin A.S."/>
            <person name="Torralba M."/>
            <person name="Methe B."/>
            <person name="Sutton G.G."/>
            <person name="Nelson K.E."/>
        </authorList>
    </citation>
    <scope>NUCLEOTIDE SEQUENCE [LARGE SCALE GENOMIC DNA]</scope>
    <source>
        <strain evidence="3 4">DSM 17678</strain>
    </source>
</reference>
<keyword evidence="2" id="KW-0820">tRNA-binding</keyword>
<evidence type="ECO:0000256" key="2">
    <source>
        <dbReference type="HAMAP-Rule" id="MF_01539"/>
    </source>
</evidence>
<evidence type="ECO:0000256" key="1">
    <source>
        <dbReference type="ARBA" id="ARBA00022694"/>
    </source>
</evidence>
<dbReference type="STRING" id="596315.HMPREF0634_0533"/>
<feature type="binding site" evidence="2">
    <location>
        <begin position="7"/>
        <end position="20"/>
    </location>
    <ligand>
        <name>ATP</name>
        <dbReference type="ChEBI" id="CHEBI:30616"/>
    </ligand>
</feature>
<keyword evidence="2" id="KW-0067">ATP-binding</keyword>
<comment type="function">
    <text evidence="2">Catalyzes the formation of N(4)-acetylcytidine (ac(4)C) at the wobble position of elongator tRNA(Met), using acetate and ATP as substrates. First activates an acetate ion to form acetyladenylate (Ac-AMP) and then transfers the acetyl group to tRNA to form ac(4)C34.</text>
</comment>
<keyword evidence="4" id="KW-1185">Reference proteome</keyword>
<name>E0E3P1_9FIRM</name>
<proteinExistence type="inferred from homology"/>
<feature type="binding site" evidence="2">
    <location>
        <position position="102"/>
    </location>
    <ligand>
        <name>ATP</name>
        <dbReference type="ChEBI" id="CHEBI:30616"/>
    </ligand>
</feature>
<dbReference type="HAMAP" id="MF_01539">
    <property type="entry name" value="TmcAL"/>
    <property type="match status" value="1"/>
</dbReference>
<comment type="similarity">
    <text evidence="2">Belongs to the TmcAL family.</text>
</comment>
<keyword evidence="1 2" id="KW-0819">tRNA processing</keyword>
<dbReference type="GO" id="GO:0006400">
    <property type="term" value="P:tRNA modification"/>
    <property type="evidence" value="ECO:0007669"/>
    <property type="project" value="UniProtKB-UniRule"/>
</dbReference>
<comment type="caution">
    <text evidence="3">The sequence shown here is derived from an EMBL/GenBank/DDBJ whole genome shotgun (WGS) entry which is preliminary data.</text>
</comment>
<dbReference type="InterPro" id="IPR008513">
    <property type="entry name" value="tRNA(Met)_cyd_acetate_ligase"/>
</dbReference>
<keyword evidence="2" id="KW-0436">Ligase</keyword>
<dbReference type="EMBL" id="ADGQ01000060">
    <property type="protein sequence ID" value="EFM64393.1"/>
    <property type="molecule type" value="Genomic_DNA"/>
</dbReference>
<dbReference type="Proteomes" id="UP000003244">
    <property type="component" value="Unassembled WGS sequence"/>
</dbReference>
<protein>
    <recommendedName>
        <fullName evidence="2">tRNA(Met) cytidine acetate ligase</fullName>
        <ecNumber evidence="2">6.3.4.-</ecNumber>
    </recommendedName>
</protein>